<dbReference type="Proteomes" id="UP000000226">
    <property type="component" value="Chromosome 10"/>
</dbReference>
<evidence type="ECO:0000259" key="2">
    <source>
        <dbReference type="PROSITE" id="PS50891"/>
    </source>
</evidence>
<dbReference type="GO" id="GO:0005634">
    <property type="term" value="C:nucleus"/>
    <property type="evidence" value="ECO:0007669"/>
    <property type="project" value="TreeGrafter"/>
</dbReference>
<evidence type="ECO:0000313" key="3">
    <source>
        <dbReference type="EMBL" id="ESW06890.1"/>
    </source>
</evidence>
<comment type="similarity">
    <text evidence="1">Belongs to the LOB domain-containing protein family.</text>
</comment>
<dbReference type="AlphaFoldDB" id="V7ANJ9"/>
<dbReference type="PhylomeDB" id="V7ANJ9"/>
<keyword evidence="4" id="KW-1185">Reference proteome</keyword>
<dbReference type="GO" id="GO:0009755">
    <property type="term" value="P:hormone-mediated signaling pathway"/>
    <property type="evidence" value="ECO:0007669"/>
    <property type="project" value="TreeGrafter"/>
</dbReference>
<gene>
    <name evidence="3" type="ORF">PHAVU_010G084900g</name>
</gene>
<dbReference type="OMA" id="THFDPLQ"/>
<feature type="domain" description="LOB" evidence="2">
    <location>
        <begin position="14"/>
        <end position="116"/>
    </location>
</feature>
<protein>
    <recommendedName>
        <fullName evidence="2">LOB domain-containing protein</fullName>
    </recommendedName>
</protein>
<name>V7ANJ9_PHAVU</name>
<dbReference type="PROSITE" id="PS50891">
    <property type="entry name" value="LOB"/>
    <property type="match status" value="1"/>
</dbReference>
<dbReference type="Pfam" id="PF03195">
    <property type="entry name" value="LOB"/>
    <property type="match status" value="1"/>
</dbReference>
<dbReference type="EMBL" id="CM002297">
    <property type="protein sequence ID" value="ESW06890.1"/>
    <property type="molecule type" value="Genomic_DNA"/>
</dbReference>
<accession>V7ANJ9</accession>
<dbReference type="Gramene" id="ESW06890">
    <property type="protein sequence ID" value="ESW06890"/>
    <property type="gene ID" value="PHAVU_010G084900g"/>
</dbReference>
<sequence>MDYGGKIGGSERGGPCGACKFLRRKCVKGCIFAPYFDSDQGTAHFAAVHKVFGASNASKLLMRIPAHKRLDAVVTLCYEALARARDPVYGCVGHLFALQQQVMNLQAELTYVQARLATMQRMPMAVAPLLHPQSSSPQTLPSSDQLASNVDMQSVPIMHYDPLQPHSASLELSSILFNQSDQQVEDRELQALAREFVTKYLPGVRFQQSNSP</sequence>
<reference evidence="4" key="1">
    <citation type="journal article" date="2014" name="Nat. Genet.">
        <title>A reference genome for common bean and genome-wide analysis of dual domestications.</title>
        <authorList>
            <person name="Schmutz J."/>
            <person name="McClean P.E."/>
            <person name="Mamidi S."/>
            <person name="Wu G.A."/>
            <person name="Cannon S.B."/>
            <person name="Grimwood J."/>
            <person name="Jenkins J."/>
            <person name="Shu S."/>
            <person name="Song Q."/>
            <person name="Chavarro C."/>
            <person name="Torres-Torres M."/>
            <person name="Geffroy V."/>
            <person name="Moghaddam S.M."/>
            <person name="Gao D."/>
            <person name="Abernathy B."/>
            <person name="Barry K."/>
            <person name="Blair M."/>
            <person name="Brick M.A."/>
            <person name="Chovatia M."/>
            <person name="Gepts P."/>
            <person name="Goodstein D.M."/>
            <person name="Gonzales M."/>
            <person name="Hellsten U."/>
            <person name="Hyten D.L."/>
            <person name="Jia G."/>
            <person name="Kelly J.D."/>
            <person name="Kudrna D."/>
            <person name="Lee R."/>
            <person name="Richard M.M."/>
            <person name="Miklas P.N."/>
            <person name="Osorno J.M."/>
            <person name="Rodrigues J."/>
            <person name="Thareau V."/>
            <person name="Urrea C.A."/>
            <person name="Wang M."/>
            <person name="Yu Y."/>
            <person name="Zhang M."/>
            <person name="Wing R.A."/>
            <person name="Cregan P.B."/>
            <person name="Rokhsar D.S."/>
            <person name="Jackson S.A."/>
        </authorList>
    </citation>
    <scope>NUCLEOTIDE SEQUENCE [LARGE SCALE GENOMIC DNA]</scope>
    <source>
        <strain evidence="4">cv. G19833</strain>
    </source>
</reference>
<dbReference type="GO" id="GO:0045893">
    <property type="term" value="P:positive regulation of DNA-templated transcription"/>
    <property type="evidence" value="ECO:0007669"/>
    <property type="project" value="TreeGrafter"/>
</dbReference>
<proteinExistence type="inferred from homology"/>
<dbReference type="PANTHER" id="PTHR31529:SF28">
    <property type="entry name" value="LOB DOMAIN-CONTAINING PROTEIN 19"/>
    <property type="match status" value="1"/>
</dbReference>
<dbReference type="OrthoDB" id="1903788at2759"/>
<dbReference type="STRING" id="3885.V7ANJ9"/>
<evidence type="ECO:0000256" key="1">
    <source>
        <dbReference type="ARBA" id="ARBA00005474"/>
    </source>
</evidence>
<dbReference type="SMR" id="V7ANJ9"/>
<organism evidence="3 4">
    <name type="scientific">Phaseolus vulgaris</name>
    <name type="common">Kidney bean</name>
    <name type="synonym">French bean</name>
    <dbReference type="NCBI Taxonomy" id="3885"/>
    <lineage>
        <taxon>Eukaryota</taxon>
        <taxon>Viridiplantae</taxon>
        <taxon>Streptophyta</taxon>
        <taxon>Embryophyta</taxon>
        <taxon>Tracheophyta</taxon>
        <taxon>Spermatophyta</taxon>
        <taxon>Magnoliopsida</taxon>
        <taxon>eudicotyledons</taxon>
        <taxon>Gunneridae</taxon>
        <taxon>Pentapetalae</taxon>
        <taxon>rosids</taxon>
        <taxon>fabids</taxon>
        <taxon>Fabales</taxon>
        <taxon>Fabaceae</taxon>
        <taxon>Papilionoideae</taxon>
        <taxon>50 kb inversion clade</taxon>
        <taxon>NPAAA clade</taxon>
        <taxon>indigoferoid/millettioid clade</taxon>
        <taxon>Phaseoleae</taxon>
        <taxon>Phaseolus</taxon>
    </lineage>
</organism>
<dbReference type="InterPro" id="IPR004883">
    <property type="entry name" value="LOB"/>
</dbReference>
<dbReference type="eggNOG" id="ENOG502RXJX">
    <property type="taxonomic scope" value="Eukaryota"/>
</dbReference>
<dbReference type="PANTHER" id="PTHR31529">
    <property type="entry name" value="LOB DOMAIN CONTAINING PROTEIN"/>
    <property type="match status" value="1"/>
</dbReference>
<evidence type="ECO:0000313" key="4">
    <source>
        <dbReference type="Proteomes" id="UP000000226"/>
    </source>
</evidence>